<evidence type="ECO:0000313" key="2">
    <source>
        <dbReference type="Proteomes" id="UP000268048"/>
    </source>
</evidence>
<dbReference type="EMBL" id="CP027753">
    <property type="protein sequence ID" value="AZE48723.1"/>
    <property type="molecule type" value="Genomic_DNA"/>
</dbReference>
<dbReference type="AlphaFoldDB" id="A0A3G7TNP5"/>
<accession>A0A3G7TNP5</accession>
<sequence>MTLFPTRPRSAPHSAAAAHALARTAMSKYSPSRNNRFASLTRDLPPAKRRMLRRNLMFVTITLSLIGLLTLVAKANAAGGAYVVDDGAINAPGECNLDIWYQSLRHQGSNHGAVVSPACTFAGLPRLQLGAALERSREDGHGETQLSPQLKAQLWNREDLGLQLALATSAHFALNRGHSFDGGDISLPLTYQPLQSLRLNVNAGWAHAYDDGQQNHRWTWGSGFEYDLGERLTLVAERYGQRGGEQAWQAGPRLHLGANLDLDLVLGGQLNEGRDRWLTSGATLRF</sequence>
<protein>
    <submittedName>
        <fullName evidence="1">Uncharacterized protein</fullName>
    </submittedName>
</protein>
<dbReference type="Proteomes" id="UP000268048">
    <property type="component" value="Chromosome"/>
</dbReference>
<proteinExistence type="predicted"/>
<evidence type="ECO:0000313" key="1">
    <source>
        <dbReference type="EMBL" id="AZE48723.1"/>
    </source>
</evidence>
<gene>
    <name evidence="1" type="ORF">C4K04_3051</name>
</gene>
<name>A0A3G7TNP5_9PSED</name>
<reference evidence="1 2" key="1">
    <citation type="submission" date="2018-03" db="EMBL/GenBank/DDBJ databases">
        <title>Diversity of phytobeneficial traits revealed by whole-genome analysis of worldwide-isolated phenazine-producing Pseudomonas spp.</title>
        <authorList>
            <person name="Biessy A."/>
            <person name="Novinscak A."/>
            <person name="Blom J."/>
            <person name="Leger G."/>
            <person name="Thomashow L.S."/>
            <person name="Cazorla F.M."/>
            <person name="Josic D."/>
            <person name="Filion M."/>
        </authorList>
    </citation>
    <scope>NUCLEOTIDE SEQUENCE [LARGE SCALE GENOMIC DNA]</scope>
    <source>
        <strain evidence="1 2">B25</strain>
    </source>
</reference>
<organism evidence="1 2">
    <name type="scientific">Pseudomonas chlororaphis</name>
    <dbReference type="NCBI Taxonomy" id="587753"/>
    <lineage>
        <taxon>Bacteria</taxon>
        <taxon>Pseudomonadati</taxon>
        <taxon>Pseudomonadota</taxon>
        <taxon>Gammaproteobacteria</taxon>
        <taxon>Pseudomonadales</taxon>
        <taxon>Pseudomonadaceae</taxon>
        <taxon>Pseudomonas</taxon>
    </lineage>
</organism>